<reference evidence="2" key="2">
    <citation type="submission" date="2020-11" db="EMBL/GenBank/DDBJ databases">
        <authorList>
            <person name="McCartney M.A."/>
            <person name="Auch B."/>
            <person name="Kono T."/>
            <person name="Mallez S."/>
            <person name="Becker A."/>
            <person name="Gohl D.M."/>
            <person name="Silverstein K.A.T."/>
            <person name="Koren S."/>
            <person name="Bechman K.B."/>
            <person name="Herman A."/>
            <person name="Abrahante J.E."/>
            <person name="Garbe J."/>
        </authorList>
    </citation>
    <scope>NUCLEOTIDE SEQUENCE</scope>
    <source>
        <strain evidence="2">Duluth1</strain>
        <tissue evidence="2">Whole animal</tissue>
    </source>
</reference>
<evidence type="ECO:0000313" key="3">
    <source>
        <dbReference type="Proteomes" id="UP000828390"/>
    </source>
</evidence>
<keyword evidence="1" id="KW-0732">Signal</keyword>
<dbReference type="Proteomes" id="UP000828390">
    <property type="component" value="Unassembled WGS sequence"/>
</dbReference>
<reference evidence="2" key="1">
    <citation type="journal article" date="2019" name="bioRxiv">
        <title>The Genome of the Zebra Mussel, Dreissena polymorpha: A Resource for Invasive Species Research.</title>
        <authorList>
            <person name="McCartney M.A."/>
            <person name="Auch B."/>
            <person name="Kono T."/>
            <person name="Mallez S."/>
            <person name="Zhang Y."/>
            <person name="Obille A."/>
            <person name="Becker A."/>
            <person name="Abrahante J.E."/>
            <person name="Garbe J."/>
            <person name="Badalamenti J.P."/>
            <person name="Herman A."/>
            <person name="Mangelson H."/>
            <person name="Liachko I."/>
            <person name="Sullivan S."/>
            <person name="Sone E.D."/>
            <person name="Koren S."/>
            <person name="Silverstein K.A.T."/>
            <person name="Beckman K.B."/>
            <person name="Gohl D.M."/>
        </authorList>
    </citation>
    <scope>NUCLEOTIDE SEQUENCE</scope>
    <source>
        <strain evidence="2">Duluth1</strain>
        <tissue evidence="2">Whole animal</tissue>
    </source>
</reference>
<keyword evidence="3" id="KW-1185">Reference proteome</keyword>
<accession>A0A9D4I8J5</accession>
<organism evidence="2 3">
    <name type="scientific">Dreissena polymorpha</name>
    <name type="common">Zebra mussel</name>
    <name type="synonym">Mytilus polymorpha</name>
    <dbReference type="NCBI Taxonomy" id="45954"/>
    <lineage>
        <taxon>Eukaryota</taxon>
        <taxon>Metazoa</taxon>
        <taxon>Spiralia</taxon>
        <taxon>Lophotrochozoa</taxon>
        <taxon>Mollusca</taxon>
        <taxon>Bivalvia</taxon>
        <taxon>Autobranchia</taxon>
        <taxon>Heteroconchia</taxon>
        <taxon>Euheterodonta</taxon>
        <taxon>Imparidentia</taxon>
        <taxon>Neoheterodontei</taxon>
        <taxon>Myida</taxon>
        <taxon>Dreissenoidea</taxon>
        <taxon>Dreissenidae</taxon>
        <taxon>Dreissena</taxon>
    </lineage>
</organism>
<feature type="chain" id="PRO_5039635813" evidence="1">
    <location>
        <begin position="23"/>
        <end position="86"/>
    </location>
</feature>
<gene>
    <name evidence="2" type="ORF">DPMN_185233</name>
</gene>
<comment type="caution">
    <text evidence="2">The sequence shown here is derived from an EMBL/GenBank/DDBJ whole genome shotgun (WGS) entry which is preliminary data.</text>
</comment>
<evidence type="ECO:0000313" key="2">
    <source>
        <dbReference type="EMBL" id="KAH3750702.1"/>
    </source>
</evidence>
<name>A0A9D4I8J5_DREPO</name>
<evidence type="ECO:0000256" key="1">
    <source>
        <dbReference type="SAM" id="SignalP"/>
    </source>
</evidence>
<dbReference type="AlphaFoldDB" id="A0A9D4I8J5"/>
<sequence length="86" mass="9596">MNTNILLTLALAICFHAGYCAAVECYVCAFPKCEDPTSFNKRDHALSADCAQCKIIIGQGCKYNFLSISNHSNNCINYRKLTQQQK</sequence>
<feature type="signal peptide" evidence="1">
    <location>
        <begin position="1"/>
        <end position="22"/>
    </location>
</feature>
<protein>
    <submittedName>
        <fullName evidence="2">Uncharacterized protein</fullName>
    </submittedName>
</protein>
<dbReference type="EMBL" id="JAIWYP010000010">
    <property type="protein sequence ID" value="KAH3750702.1"/>
    <property type="molecule type" value="Genomic_DNA"/>
</dbReference>
<proteinExistence type="predicted"/>